<dbReference type="PROSITE" id="PS00092">
    <property type="entry name" value="N6_MTASE"/>
    <property type="match status" value="1"/>
</dbReference>
<dbReference type="InterPro" id="IPR029063">
    <property type="entry name" value="SAM-dependent_MTases_sf"/>
</dbReference>
<dbReference type="CDD" id="cd02440">
    <property type="entry name" value="AdoMet_MTases"/>
    <property type="match status" value="1"/>
</dbReference>
<dbReference type="GO" id="GO:0008168">
    <property type="term" value="F:methyltransferase activity"/>
    <property type="evidence" value="ECO:0007669"/>
    <property type="project" value="InterPro"/>
</dbReference>
<gene>
    <name evidence="2" type="ORF">AFK71_00060</name>
</gene>
<comment type="caution">
    <text evidence="2">The sequence shown here is derived from an EMBL/GenBank/DDBJ whole genome shotgun (WGS) entry which is preliminary data.</text>
</comment>
<dbReference type="GO" id="GO:0032259">
    <property type="term" value="P:methylation"/>
    <property type="evidence" value="ECO:0007669"/>
    <property type="project" value="InterPro"/>
</dbReference>
<proteinExistence type="predicted"/>
<evidence type="ECO:0000313" key="2">
    <source>
        <dbReference type="EMBL" id="KNE22595.1"/>
    </source>
</evidence>
<name>A0A0L0QV94_VIRPA</name>
<accession>A0A0L0QV94</accession>
<dbReference type="GeneID" id="66869024"/>
<dbReference type="InterPro" id="IPR051720">
    <property type="entry name" value="rRNA_MeTrfase/Polyamine_Synth"/>
</dbReference>
<dbReference type="GO" id="GO:0006596">
    <property type="term" value="P:polyamine biosynthetic process"/>
    <property type="evidence" value="ECO:0007669"/>
    <property type="project" value="TreeGrafter"/>
</dbReference>
<dbReference type="AlphaFoldDB" id="A0A0L0QV94"/>
<organism evidence="2 3">
    <name type="scientific">Virgibacillus pantothenticus</name>
    <dbReference type="NCBI Taxonomy" id="1473"/>
    <lineage>
        <taxon>Bacteria</taxon>
        <taxon>Bacillati</taxon>
        <taxon>Bacillota</taxon>
        <taxon>Bacilli</taxon>
        <taxon>Bacillales</taxon>
        <taxon>Bacillaceae</taxon>
        <taxon>Virgibacillus</taxon>
    </lineage>
</organism>
<dbReference type="GO" id="GO:0003676">
    <property type="term" value="F:nucleic acid binding"/>
    <property type="evidence" value="ECO:0007669"/>
    <property type="project" value="InterPro"/>
</dbReference>
<protein>
    <recommendedName>
        <fullName evidence="1">N(4)-bis(aminopropyl)spermidine synthase C-terminal domain-containing protein</fullName>
    </recommendedName>
</protein>
<dbReference type="PANTHER" id="PTHR23290">
    <property type="entry name" value="RRNA N6-ADENOSINE-METHYLTRANSFERASE METTL5"/>
    <property type="match status" value="1"/>
</dbReference>
<dbReference type="Proteomes" id="UP000036780">
    <property type="component" value="Unassembled WGS sequence"/>
</dbReference>
<evidence type="ECO:0000313" key="3">
    <source>
        <dbReference type="Proteomes" id="UP000036780"/>
    </source>
</evidence>
<dbReference type="PANTHER" id="PTHR23290:SF0">
    <property type="entry name" value="RRNA N6-ADENOSINE-METHYLTRANSFERASE METTL5"/>
    <property type="match status" value="1"/>
</dbReference>
<feature type="domain" description="N(4)-bis(aminopropyl)spermidine synthase C-terminal" evidence="1">
    <location>
        <begin position="110"/>
        <end position="343"/>
    </location>
</feature>
<sequence>MKNYIEKANTNLNLQEGAKVIEQLLIECYINPGISTKKLARKMLLPVPIAVAIKKEFIKAGLLMQDRGVRCTREGIIYIENELGYGGLDKSLYQKLMNSQTDWKTELADLLSVLTQLFQMRPEVNVQIDQSKCTPATSLHRAILCLREHSLIGKTIICIGDDDLVSVSLGLLLKRLFPLKSPNTKITVVDIDERFLNYIQDIIKQEKLPINCHQIDLRQALSETLHGKFDCVFTDPPYTLQGMALFVSRGIEAIKQEKSLPIFLSYAHKSPDFMLSMQREFIHMGLSIKEVILHFNEYEGAQMIGNKGQMIILKTTEAAKPIISGDYKDAIYTGEVKQILRTYECKQCHHSILVGIRGDFSTIEELKNKGCPICNRNKFRLIKRKKMG</sequence>
<dbReference type="InterPro" id="IPR002723">
    <property type="entry name" value="BpsA_C"/>
</dbReference>
<dbReference type="InterPro" id="IPR002052">
    <property type="entry name" value="DNA_methylase_N6_adenine_CS"/>
</dbReference>
<dbReference type="Pfam" id="PF01861">
    <property type="entry name" value="BpsA_C"/>
    <property type="match status" value="1"/>
</dbReference>
<dbReference type="RefSeq" id="WP_050349551.1">
    <property type="nucleotide sequence ID" value="NZ_BOSN01000011.1"/>
</dbReference>
<dbReference type="PATRIC" id="fig|1473.5.peg.49"/>
<dbReference type="OrthoDB" id="9793120at2"/>
<keyword evidence="3" id="KW-1185">Reference proteome</keyword>
<dbReference type="SUPFAM" id="SSF53335">
    <property type="entry name" value="S-adenosyl-L-methionine-dependent methyltransferases"/>
    <property type="match status" value="1"/>
</dbReference>
<dbReference type="EMBL" id="LGTO01000001">
    <property type="protein sequence ID" value="KNE22595.1"/>
    <property type="molecule type" value="Genomic_DNA"/>
</dbReference>
<evidence type="ECO:0000259" key="1">
    <source>
        <dbReference type="Pfam" id="PF01861"/>
    </source>
</evidence>
<reference evidence="3" key="1">
    <citation type="submission" date="2015-07" db="EMBL/GenBank/DDBJ databases">
        <title>Fjat-10053 dsm26.</title>
        <authorList>
            <person name="Liu B."/>
            <person name="Wang J."/>
            <person name="Zhu Y."/>
            <person name="Liu G."/>
            <person name="Chen Q."/>
            <person name="Chen Z."/>
            <person name="Lan J."/>
            <person name="Che J."/>
            <person name="Ge C."/>
            <person name="Shi H."/>
            <person name="Pan Z."/>
            <person name="Liu X."/>
        </authorList>
    </citation>
    <scope>NUCLEOTIDE SEQUENCE [LARGE SCALE GENOMIC DNA]</scope>
    <source>
        <strain evidence="3">DSM 26</strain>
    </source>
</reference>
<dbReference type="Gene3D" id="3.40.50.150">
    <property type="entry name" value="Vaccinia Virus protein VP39"/>
    <property type="match status" value="1"/>
</dbReference>